<reference evidence="6" key="1">
    <citation type="journal article" date="2021" name="Sci. Rep.">
        <title>Diploid genomic architecture of Nitzschia inconspicua, an elite biomass production diatom.</title>
        <authorList>
            <person name="Oliver A."/>
            <person name="Podell S."/>
            <person name="Pinowska A."/>
            <person name="Traller J.C."/>
            <person name="Smith S.R."/>
            <person name="McClure R."/>
            <person name="Beliaev A."/>
            <person name="Bohutskyi P."/>
            <person name="Hill E.A."/>
            <person name="Rabines A."/>
            <person name="Zheng H."/>
            <person name="Allen L.Z."/>
            <person name="Kuo A."/>
            <person name="Grigoriev I.V."/>
            <person name="Allen A.E."/>
            <person name="Hazlebeck D."/>
            <person name="Allen E.E."/>
        </authorList>
    </citation>
    <scope>NUCLEOTIDE SEQUENCE</scope>
    <source>
        <strain evidence="6">Hildebrandi</strain>
    </source>
</reference>
<feature type="domain" description="Serine/threonine-protein phosphatase 4 regulatory subunit 3-like central" evidence="4">
    <location>
        <begin position="577"/>
        <end position="872"/>
    </location>
</feature>
<comment type="caution">
    <text evidence="6">The sequence shown here is derived from an EMBL/GenBank/DDBJ whole genome shotgun (WGS) entry which is preliminary data.</text>
</comment>
<dbReference type="PANTHER" id="PTHR23318:SF0">
    <property type="entry name" value="SERINE_THREONINE-PROTEIN PHOSPHATASE 4 REGULATORY SUBUNIT 3"/>
    <property type="match status" value="1"/>
</dbReference>
<dbReference type="PANTHER" id="PTHR23318">
    <property type="entry name" value="ATP SYNTHASE GAMMA-RELATED"/>
    <property type="match status" value="1"/>
</dbReference>
<feature type="compositionally biased region" description="Low complexity" evidence="3">
    <location>
        <begin position="1060"/>
        <end position="1069"/>
    </location>
</feature>
<feature type="compositionally biased region" description="Polar residues" evidence="3">
    <location>
        <begin position="276"/>
        <end position="320"/>
    </location>
</feature>
<evidence type="ECO:0000256" key="3">
    <source>
        <dbReference type="SAM" id="MobiDB-lite"/>
    </source>
</evidence>
<evidence type="ECO:0000256" key="2">
    <source>
        <dbReference type="ARBA" id="ARBA00023242"/>
    </source>
</evidence>
<feature type="compositionally biased region" description="Low complexity" evidence="3">
    <location>
        <begin position="321"/>
        <end position="332"/>
    </location>
</feature>
<dbReference type="InterPro" id="IPR006887">
    <property type="entry name" value="P4R3-like_central_dom"/>
</dbReference>
<protein>
    <submittedName>
        <fullName evidence="6">Component of IIS longevity pathway SMK-1-domain containing protein</fullName>
    </submittedName>
</protein>
<feature type="region of interest" description="Disordered" evidence="3">
    <location>
        <begin position="1034"/>
        <end position="1069"/>
    </location>
</feature>
<dbReference type="Pfam" id="PF22972">
    <property type="entry name" value="EVH1_PP4R3"/>
    <property type="match status" value="1"/>
</dbReference>
<sequence length="1359" mass="150758">MGRNDRFCDMAKVLKKFLGVPRRVKYPMEFEHNTPVTKREPTKVLKYKDGLIPLQFICLLTVLITGTVGDDLSEDRQYLPQLSPRETTEVVNFGGSLPPLTVKDMSNAKVDMQQADDNGTMRKISTASGGAGSSTSTEPTTPSISQTTPSVNGVQTGSQTGGITHDAAFTDSPGLRQRGEDGVGAAFHMKVNIAARKRKRTGKTNPATLSPAATSGFDLEGNDDYDENGDRTPLPLLGNSMDIDNEDNDGFVDNTFSGSDDISSVVTAQTSNVTEKLQQQEHNNQKQHSNPSRNLSLETAPQKQQQHQATMKASGGETNSQLQQQQQQQQQQPEGWRVKLYRLNADGSWDDCGTGRILCLYKPSEGTQHDENDDGGGDAWVYRELGEPTLCMHSEVSSTAGPQNATNTAPRILLRTRILLREAYQRQGENIITWCEPYLEEGNPAQGVDLALSFQDNAGCMDIWKQVTHVQARANELMRTKGKAGHSVADMARSIAAAHHANLQRQDQQEIWANVASEASGKSQNHSQGRGSSGDGCDQFEDSVSAIVNSYHDPNPGMSSITPHLPNPPTLSKLEEVADTIAAIQHVQQRESLAMFIAQNECAYLKLLLSLFPSAEEKGDYGSLATLAACVKTILLLNDPSIIELIVTEESIFEDICATLEYDPDLRDKANHRWFLRERVKFRTVALMEDEELISAIHRSFRVNYLRDTLLRPTMDESSLSTLSSLQTFTHADVVKGVTMSPVDDRGELLRDSYLAKVIRILGRESDAICELEWMELEALPSVEDAQKLLKKRQEEAQPDPSTIVTSGDHLQSKKMATIWKQHLAPQDDSMASRRLRRRGSLSFLRELFNMVRVSLQQTDKDDFFAVLVSMEVDLLYDQDTNRKDPQSNQTKVIREGKSAKTQALSYGPQVSIDPVNLLSLLANVLADPGTDVSEKGSVLEIIAGIAMHDPSLIRRRCLDFYSSWESASDSGQIGPDKPRQNEKNHIIFRCPPNDLLASLLFLLATESDAGVLLQASEIMRIILDTDIIGDQGPMNSGFADESEGIPPGAGLNPPHDQHSNPSGSGNTTSTEQNQFLLMFYNHYIPWLAAPFQHTVLFPILRVPTAIFAGRKSSPLLDRIDQNFQKGAFEQEPLLHLVPFSALRSSFAVELLSFCVRAHVYRMKTFLLRSTVFGKVMKLLKPSSLPRNASGERCLKLATLRFLRAVLSVNDDFYHRHIIQHDLFGHVFEAFRANPVGDNLVSSSIVEMCDYITTENIVSLMEYIVTKHLFSVGTETSGPSLEDVSSPYVSTLTALREAYEKLLREKGDHSHQIQGLDPMSETNAPAGEAGRIVMNEKALEDQRKFREEVEDESYFESDD</sequence>
<evidence type="ECO:0000259" key="4">
    <source>
        <dbReference type="Pfam" id="PF04802"/>
    </source>
</evidence>
<feature type="region of interest" description="Disordered" evidence="3">
    <location>
        <begin position="516"/>
        <end position="536"/>
    </location>
</feature>
<dbReference type="InterPro" id="IPR055236">
    <property type="entry name" value="EVH1_PP4R3"/>
</dbReference>
<feature type="compositionally biased region" description="Acidic residues" evidence="3">
    <location>
        <begin position="1348"/>
        <end position="1359"/>
    </location>
</feature>
<dbReference type="GO" id="GO:0072542">
    <property type="term" value="F:protein phosphatase activator activity"/>
    <property type="evidence" value="ECO:0007669"/>
    <property type="project" value="TreeGrafter"/>
</dbReference>
<keyword evidence="2" id="KW-0539">Nucleus</keyword>
<feature type="compositionally biased region" description="Polar residues" evidence="3">
    <location>
        <begin position="520"/>
        <end position="530"/>
    </location>
</feature>
<dbReference type="Pfam" id="PF04802">
    <property type="entry name" value="PP4R3"/>
    <property type="match status" value="2"/>
</dbReference>
<dbReference type="GO" id="GO:0005654">
    <property type="term" value="C:nucleoplasm"/>
    <property type="evidence" value="ECO:0007669"/>
    <property type="project" value="TreeGrafter"/>
</dbReference>
<feature type="compositionally biased region" description="Polar residues" evidence="3">
    <location>
        <begin position="203"/>
        <end position="213"/>
    </location>
</feature>
<keyword evidence="7" id="KW-1185">Reference proteome</keyword>
<feature type="domain" description="Serine/threonine-protein phosphatase 4 regulatory subunit 3-like central" evidence="4">
    <location>
        <begin position="918"/>
        <end position="1300"/>
    </location>
</feature>
<feature type="compositionally biased region" description="Polar residues" evidence="3">
    <location>
        <begin position="151"/>
        <end position="162"/>
    </location>
</feature>
<gene>
    <name evidence="6" type="ORF">IV203_010515</name>
</gene>
<feature type="region of interest" description="Disordered" evidence="3">
    <location>
        <begin position="1310"/>
        <end position="1333"/>
    </location>
</feature>
<comment type="subcellular location">
    <subcellularLocation>
        <location evidence="1">Nucleus</location>
    </subcellularLocation>
</comment>
<feature type="region of interest" description="Disordered" evidence="3">
    <location>
        <begin position="276"/>
        <end position="334"/>
    </location>
</feature>
<feature type="region of interest" description="Disordered" evidence="3">
    <location>
        <begin position="1340"/>
        <end position="1359"/>
    </location>
</feature>
<accession>A0A9K3KWB0</accession>
<feature type="domain" description="PP4R3 EVH1-like" evidence="5">
    <location>
        <begin position="408"/>
        <end position="472"/>
    </location>
</feature>
<name>A0A9K3KWB0_9STRA</name>
<evidence type="ECO:0000313" key="6">
    <source>
        <dbReference type="EMBL" id="KAG7351155.1"/>
    </source>
</evidence>
<evidence type="ECO:0000313" key="7">
    <source>
        <dbReference type="Proteomes" id="UP000693970"/>
    </source>
</evidence>
<proteinExistence type="predicted"/>
<organism evidence="6 7">
    <name type="scientific">Nitzschia inconspicua</name>
    <dbReference type="NCBI Taxonomy" id="303405"/>
    <lineage>
        <taxon>Eukaryota</taxon>
        <taxon>Sar</taxon>
        <taxon>Stramenopiles</taxon>
        <taxon>Ochrophyta</taxon>
        <taxon>Bacillariophyta</taxon>
        <taxon>Bacillariophyceae</taxon>
        <taxon>Bacillariophycidae</taxon>
        <taxon>Bacillariales</taxon>
        <taxon>Bacillariaceae</taxon>
        <taxon>Nitzschia</taxon>
    </lineage>
</organism>
<dbReference type="InterPro" id="IPR051137">
    <property type="entry name" value="PP4R3-like"/>
</dbReference>
<dbReference type="Proteomes" id="UP000693970">
    <property type="component" value="Unassembled WGS sequence"/>
</dbReference>
<reference evidence="6" key="2">
    <citation type="submission" date="2021-04" db="EMBL/GenBank/DDBJ databases">
        <authorList>
            <person name="Podell S."/>
        </authorList>
    </citation>
    <scope>NUCLEOTIDE SEQUENCE</scope>
    <source>
        <strain evidence="6">Hildebrandi</strain>
    </source>
</reference>
<feature type="compositionally biased region" description="Low complexity" evidence="3">
    <location>
        <begin position="125"/>
        <end position="150"/>
    </location>
</feature>
<dbReference type="GO" id="GO:0030289">
    <property type="term" value="C:protein phosphatase 4 complex"/>
    <property type="evidence" value="ECO:0007669"/>
    <property type="project" value="TreeGrafter"/>
</dbReference>
<evidence type="ECO:0000259" key="5">
    <source>
        <dbReference type="Pfam" id="PF22972"/>
    </source>
</evidence>
<evidence type="ECO:0000256" key="1">
    <source>
        <dbReference type="ARBA" id="ARBA00004123"/>
    </source>
</evidence>
<feature type="region of interest" description="Disordered" evidence="3">
    <location>
        <begin position="114"/>
        <end position="183"/>
    </location>
</feature>
<dbReference type="OrthoDB" id="27483at2759"/>
<dbReference type="EMBL" id="JAGRRH010000018">
    <property type="protein sequence ID" value="KAG7351155.1"/>
    <property type="molecule type" value="Genomic_DNA"/>
</dbReference>
<feature type="region of interest" description="Disordered" evidence="3">
    <location>
        <begin position="197"/>
        <end position="257"/>
    </location>
</feature>